<dbReference type="Pfam" id="PF00149">
    <property type="entry name" value="Metallophos"/>
    <property type="match status" value="1"/>
</dbReference>
<accession>A0A1I6RVU3</accession>
<evidence type="ECO:0000313" key="2">
    <source>
        <dbReference type="EMBL" id="SFS68813.1"/>
    </source>
</evidence>
<dbReference type="EMBL" id="FOZS01000002">
    <property type="protein sequence ID" value="SFS68813.1"/>
    <property type="molecule type" value="Genomic_DNA"/>
</dbReference>
<evidence type="ECO:0000313" key="3">
    <source>
        <dbReference type="Proteomes" id="UP000199199"/>
    </source>
</evidence>
<dbReference type="SUPFAM" id="SSF56300">
    <property type="entry name" value="Metallo-dependent phosphatases"/>
    <property type="match status" value="1"/>
</dbReference>
<reference evidence="3" key="1">
    <citation type="submission" date="2016-10" db="EMBL/GenBank/DDBJ databases">
        <authorList>
            <person name="Varghese N."/>
            <person name="Submissions S."/>
        </authorList>
    </citation>
    <scope>NUCLEOTIDE SEQUENCE [LARGE SCALE GENOMIC DNA]</scope>
    <source>
        <strain evidence="3">DSM 22427</strain>
    </source>
</reference>
<dbReference type="PANTHER" id="PTHR39323">
    <property type="entry name" value="BLR1149 PROTEIN"/>
    <property type="match status" value="1"/>
</dbReference>
<proteinExistence type="predicted"/>
<dbReference type="InterPro" id="IPR024173">
    <property type="entry name" value="Pesterase_MJ0037-like"/>
</dbReference>
<evidence type="ECO:0000259" key="1">
    <source>
        <dbReference type="Pfam" id="PF00149"/>
    </source>
</evidence>
<sequence length="233" mass="24954">MPTTEFSLASRSVFVPDADALVLADVHLGKGAASSVDAPLEAAEDSISRLKLRLESREPSTVVIAGDLLDSFDSVPRGVEADLAELRDLVADAGASLVVTPGNHDTMLEDVFDGTVADEYRLADGETVVCHGHDAPESTAERYIVGHDHPALSVDGRKLPCFLYGPGAYDGADVLVCPAFTRLARGATVNDMYGRHFQSPLIRDSDGFHPAIRDEPGAETLWFPPLGECRRLL</sequence>
<dbReference type="AlphaFoldDB" id="A0A1I6RVU3"/>
<dbReference type="PANTHER" id="PTHR39323:SF1">
    <property type="entry name" value="BLR1149 PROTEIN"/>
    <property type="match status" value="1"/>
</dbReference>
<dbReference type="RefSeq" id="WP_092904547.1">
    <property type="nucleotide sequence ID" value="NZ_FOZS01000002.1"/>
</dbReference>
<keyword evidence="3" id="KW-1185">Reference proteome</keyword>
<organism evidence="2 3">
    <name type="scientific">Halostagnicola kamekurae</name>
    <dbReference type="NCBI Taxonomy" id="619731"/>
    <lineage>
        <taxon>Archaea</taxon>
        <taxon>Methanobacteriati</taxon>
        <taxon>Methanobacteriota</taxon>
        <taxon>Stenosarchaea group</taxon>
        <taxon>Halobacteria</taxon>
        <taxon>Halobacteriales</taxon>
        <taxon>Natrialbaceae</taxon>
        <taxon>Halostagnicola</taxon>
    </lineage>
</organism>
<dbReference type="Proteomes" id="UP000199199">
    <property type="component" value="Unassembled WGS sequence"/>
</dbReference>
<feature type="domain" description="Calcineurin-like phosphoesterase" evidence="1">
    <location>
        <begin position="21"/>
        <end position="133"/>
    </location>
</feature>
<dbReference type="GO" id="GO:0016787">
    <property type="term" value="F:hydrolase activity"/>
    <property type="evidence" value="ECO:0007669"/>
    <property type="project" value="InterPro"/>
</dbReference>
<dbReference type="InterPro" id="IPR004843">
    <property type="entry name" value="Calcineurin-like_PHP"/>
</dbReference>
<dbReference type="OrthoDB" id="18264at2157"/>
<dbReference type="InterPro" id="IPR029052">
    <property type="entry name" value="Metallo-depent_PP-like"/>
</dbReference>
<dbReference type="PIRSF" id="PIRSF000887">
    <property type="entry name" value="Pesterase_MJ0037"/>
    <property type="match status" value="1"/>
</dbReference>
<protein>
    <submittedName>
        <fullName evidence="2">Putative phosphoesterase</fullName>
    </submittedName>
</protein>
<name>A0A1I6RVU3_9EURY</name>
<dbReference type="Gene3D" id="3.60.21.10">
    <property type="match status" value="1"/>
</dbReference>
<gene>
    <name evidence="2" type="ORF">SAMN04488556_2219</name>
</gene>